<evidence type="ECO:0000256" key="1">
    <source>
        <dbReference type="SAM" id="MobiDB-lite"/>
    </source>
</evidence>
<gene>
    <name evidence="2" type="ORF">AAFF_G00237680</name>
</gene>
<evidence type="ECO:0000313" key="2">
    <source>
        <dbReference type="EMBL" id="KAJ8378644.1"/>
    </source>
</evidence>
<dbReference type="EMBL" id="JAINUG010000315">
    <property type="protein sequence ID" value="KAJ8378644.1"/>
    <property type="molecule type" value="Genomic_DNA"/>
</dbReference>
<feature type="compositionally biased region" description="Basic and acidic residues" evidence="1">
    <location>
        <begin position="57"/>
        <end position="71"/>
    </location>
</feature>
<feature type="region of interest" description="Disordered" evidence="1">
    <location>
        <begin position="1"/>
        <end position="71"/>
    </location>
</feature>
<protein>
    <submittedName>
        <fullName evidence="2">Uncharacterized protein</fullName>
    </submittedName>
</protein>
<evidence type="ECO:0000313" key="3">
    <source>
        <dbReference type="Proteomes" id="UP001221898"/>
    </source>
</evidence>
<organism evidence="2 3">
    <name type="scientific">Aldrovandia affinis</name>
    <dbReference type="NCBI Taxonomy" id="143900"/>
    <lineage>
        <taxon>Eukaryota</taxon>
        <taxon>Metazoa</taxon>
        <taxon>Chordata</taxon>
        <taxon>Craniata</taxon>
        <taxon>Vertebrata</taxon>
        <taxon>Euteleostomi</taxon>
        <taxon>Actinopterygii</taxon>
        <taxon>Neopterygii</taxon>
        <taxon>Teleostei</taxon>
        <taxon>Notacanthiformes</taxon>
        <taxon>Halosauridae</taxon>
        <taxon>Aldrovandia</taxon>
    </lineage>
</organism>
<comment type="caution">
    <text evidence="2">The sequence shown here is derived from an EMBL/GenBank/DDBJ whole genome shotgun (WGS) entry which is preliminary data.</text>
</comment>
<feature type="compositionally biased region" description="Low complexity" evidence="1">
    <location>
        <begin position="40"/>
        <end position="56"/>
    </location>
</feature>
<sequence length="71" mass="7816">MERKGEHSAPHRRGPAQWHKEDEDIIPYCKPGFLSRGQMSSSCSTAGSASSRGSTASREHGSGRKRSEETR</sequence>
<proteinExistence type="predicted"/>
<dbReference type="AlphaFoldDB" id="A0AAD7RH41"/>
<name>A0AAD7RH41_9TELE</name>
<keyword evidence="3" id="KW-1185">Reference proteome</keyword>
<accession>A0AAD7RH41</accession>
<reference evidence="2" key="1">
    <citation type="journal article" date="2023" name="Science">
        <title>Genome structures resolve the early diversification of teleost fishes.</title>
        <authorList>
            <person name="Parey E."/>
            <person name="Louis A."/>
            <person name="Montfort J."/>
            <person name="Bouchez O."/>
            <person name="Roques C."/>
            <person name="Iampietro C."/>
            <person name="Lluch J."/>
            <person name="Castinel A."/>
            <person name="Donnadieu C."/>
            <person name="Desvignes T."/>
            <person name="Floi Bucao C."/>
            <person name="Jouanno E."/>
            <person name="Wen M."/>
            <person name="Mejri S."/>
            <person name="Dirks R."/>
            <person name="Jansen H."/>
            <person name="Henkel C."/>
            <person name="Chen W.J."/>
            <person name="Zahm M."/>
            <person name="Cabau C."/>
            <person name="Klopp C."/>
            <person name="Thompson A.W."/>
            <person name="Robinson-Rechavi M."/>
            <person name="Braasch I."/>
            <person name="Lecointre G."/>
            <person name="Bobe J."/>
            <person name="Postlethwait J.H."/>
            <person name="Berthelot C."/>
            <person name="Roest Crollius H."/>
            <person name="Guiguen Y."/>
        </authorList>
    </citation>
    <scope>NUCLEOTIDE SEQUENCE</scope>
    <source>
        <strain evidence="2">NC1722</strain>
    </source>
</reference>
<dbReference type="Proteomes" id="UP001221898">
    <property type="component" value="Unassembled WGS sequence"/>
</dbReference>